<dbReference type="InterPro" id="IPR013288">
    <property type="entry name" value="Cyt_c_oxidase_su4"/>
</dbReference>
<comment type="subcellular location">
    <subcellularLocation>
        <location evidence="1 10">Mitochondrion inner membrane</location>
        <topology evidence="1 10">Single-pass membrane protein</topology>
    </subcellularLocation>
</comment>
<dbReference type="Proteomes" id="UP000261600">
    <property type="component" value="Unplaced"/>
</dbReference>
<organism evidence="11 12">
    <name type="scientific">Monopterus albus</name>
    <name type="common">Swamp eel</name>
    <dbReference type="NCBI Taxonomy" id="43700"/>
    <lineage>
        <taxon>Eukaryota</taxon>
        <taxon>Metazoa</taxon>
        <taxon>Chordata</taxon>
        <taxon>Craniata</taxon>
        <taxon>Vertebrata</taxon>
        <taxon>Euteleostomi</taxon>
        <taxon>Actinopterygii</taxon>
        <taxon>Neopterygii</taxon>
        <taxon>Teleostei</taxon>
        <taxon>Neoteleostei</taxon>
        <taxon>Acanthomorphata</taxon>
        <taxon>Anabantaria</taxon>
        <taxon>Synbranchiformes</taxon>
        <taxon>Synbranchidae</taxon>
        <taxon>Monopterus</taxon>
    </lineage>
</organism>
<dbReference type="RefSeq" id="XP_020479831.1">
    <property type="nucleotide sequence ID" value="XM_020624175.1"/>
</dbReference>
<dbReference type="UniPathway" id="UPA00705"/>
<evidence type="ECO:0000256" key="4">
    <source>
        <dbReference type="ARBA" id="ARBA00011485"/>
    </source>
</evidence>
<comment type="similarity">
    <text evidence="3 10">Belongs to the cytochrome c oxidase IV family.</text>
</comment>
<name>A0A3Q3QCJ3_MONAL</name>
<accession>A0A3Q3QCJ3</accession>
<dbReference type="STRING" id="43700.ENSMALP00000009476"/>
<evidence type="ECO:0000313" key="12">
    <source>
        <dbReference type="Proteomes" id="UP000261600"/>
    </source>
</evidence>
<dbReference type="CTD" id="84701"/>
<dbReference type="KEGG" id="malb:109974136"/>
<proteinExistence type="inferred from homology"/>
<dbReference type="GeneID" id="109974136"/>
<dbReference type="PANTHER" id="PTHR10707:SF15">
    <property type="entry name" value="CYTOCHROME C OXIDASE SUBUNIT 4"/>
    <property type="match status" value="1"/>
</dbReference>
<dbReference type="Gene3D" id="1.10.442.10">
    <property type="entry name" value="Cytochrome c oxidase subunit IV"/>
    <property type="match status" value="1"/>
</dbReference>
<evidence type="ECO:0000256" key="8">
    <source>
        <dbReference type="ARBA" id="ARBA00023128"/>
    </source>
</evidence>
<dbReference type="InterPro" id="IPR004203">
    <property type="entry name" value="Cyt_c_oxidase_su4_fam"/>
</dbReference>
<comment type="function">
    <text evidence="10">Component of the cytochrome c oxidase, the last enzyme in the mitochondrial electron transport chain which drives oxidative phosphorylation.</text>
</comment>
<dbReference type="GO" id="GO:0006123">
    <property type="term" value="P:mitochondrial electron transport, cytochrome c to oxygen"/>
    <property type="evidence" value="ECO:0007669"/>
    <property type="project" value="InterPro"/>
</dbReference>
<evidence type="ECO:0000256" key="1">
    <source>
        <dbReference type="ARBA" id="ARBA00004434"/>
    </source>
</evidence>
<keyword evidence="5 10" id="KW-0812">Transmembrane</keyword>
<evidence type="ECO:0000313" key="11">
    <source>
        <dbReference type="Ensembl" id="ENSMALP00000009476.1"/>
    </source>
</evidence>
<reference evidence="11" key="2">
    <citation type="submission" date="2025-09" db="UniProtKB">
        <authorList>
            <consortium name="Ensembl"/>
        </authorList>
    </citation>
    <scope>IDENTIFICATION</scope>
</reference>
<dbReference type="OrthoDB" id="186013at2759"/>
<sequence length="195" mass="22606">MLLEIFNTKFSQPHLKMLHLTAMRVGSLLARRATTALTSSSARMATHGHGTGELSETVDMSQPTYWESVIVPLPDIPYKNELTAADKSLKQKEKGPWSQLTKEEKIALYRLMFCRTYPEMRRPTGEWKTVMGGILFFLGFTGLVVWWQRAYVYPTPPRSFDEEWQAKQVKRMLDMRIGPIEGLSSKWDYEKGRWK</sequence>
<dbReference type="GO" id="GO:0045277">
    <property type="term" value="C:respiratory chain complex IV"/>
    <property type="evidence" value="ECO:0007669"/>
    <property type="project" value="InterPro"/>
</dbReference>
<evidence type="ECO:0000256" key="9">
    <source>
        <dbReference type="ARBA" id="ARBA00023136"/>
    </source>
</evidence>
<dbReference type="GO" id="GO:0005743">
    <property type="term" value="C:mitochondrial inner membrane"/>
    <property type="evidence" value="ECO:0007669"/>
    <property type="project" value="UniProtKB-SubCell"/>
</dbReference>
<dbReference type="PRINTS" id="PR01873">
    <property type="entry name" value="CYTCOXIDASE4"/>
</dbReference>
<comment type="pathway">
    <text evidence="2 10">Energy metabolism; oxidative phosphorylation.</text>
</comment>
<dbReference type="PANTHER" id="PTHR10707">
    <property type="entry name" value="CYTOCHROME C OXIDASE SUBUNIT IV"/>
    <property type="match status" value="1"/>
</dbReference>
<reference evidence="11" key="1">
    <citation type="submission" date="2025-08" db="UniProtKB">
        <authorList>
            <consortium name="Ensembl"/>
        </authorList>
    </citation>
    <scope>IDENTIFICATION</scope>
</reference>
<evidence type="ECO:0000256" key="2">
    <source>
        <dbReference type="ARBA" id="ARBA00004673"/>
    </source>
</evidence>
<dbReference type="InterPro" id="IPR036639">
    <property type="entry name" value="Cyt_c_oxidase_su4_sf"/>
</dbReference>
<evidence type="ECO:0000256" key="10">
    <source>
        <dbReference type="RuleBase" id="RU367145"/>
    </source>
</evidence>
<dbReference type="FunFam" id="1.10.442.10:FF:000001">
    <property type="entry name" value="Cytochrome c oxidase subunit 4 isoform 1"/>
    <property type="match status" value="1"/>
</dbReference>
<keyword evidence="8 10" id="KW-0496">Mitochondrion</keyword>
<keyword evidence="6 10" id="KW-0999">Mitochondrion inner membrane</keyword>
<keyword evidence="9 10" id="KW-0472">Membrane</keyword>
<keyword evidence="7 10" id="KW-1133">Transmembrane helix</keyword>
<dbReference type="Pfam" id="PF02936">
    <property type="entry name" value="COX4"/>
    <property type="match status" value="1"/>
</dbReference>
<protein>
    <recommendedName>
        <fullName evidence="10">Cytochrome c oxidase subunit 4</fullName>
    </recommendedName>
</protein>
<feature type="transmembrane region" description="Helical" evidence="10">
    <location>
        <begin position="130"/>
        <end position="148"/>
    </location>
</feature>
<evidence type="ECO:0000256" key="7">
    <source>
        <dbReference type="ARBA" id="ARBA00022989"/>
    </source>
</evidence>
<evidence type="ECO:0000256" key="3">
    <source>
        <dbReference type="ARBA" id="ARBA00008135"/>
    </source>
</evidence>
<keyword evidence="12" id="KW-1185">Reference proteome</keyword>
<dbReference type="SUPFAM" id="SSF81406">
    <property type="entry name" value="Mitochondrial cytochrome c oxidase subunit IV"/>
    <property type="match status" value="1"/>
</dbReference>
<evidence type="ECO:0000256" key="5">
    <source>
        <dbReference type="ARBA" id="ARBA00022692"/>
    </source>
</evidence>
<dbReference type="Ensembl" id="ENSMALT00000009673.1">
    <property type="protein sequence ID" value="ENSMALP00000009476.1"/>
    <property type="gene ID" value="ENSMALG00000006737.1"/>
</dbReference>
<dbReference type="AlphaFoldDB" id="A0A3Q3QCJ3"/>
<comment type="subunit">
    <text evidence="4">Component of the cytochrome c oxidase (complex IV, CIV), a multisubunit enzyme composed of 14 subunits. The complex is composed of a catalytic core of 3 subunits MT-CO1, MT-CO2 and MT-CO3, encoded in the mitochondrial DNA, and 11 supernumerary subunits COX4I, COX5A, COX5B, COX6A, COX6B, COX6C, COX7A, COX7B, COX7C, COX8 and NDUFA4, which are encoded in the nuclear genome. The complex exists as a monomer or a dimer and forms supercomplexes (SCs) in the inner mitochondrial membrane with NADH-ubiquinone oxidoreductase (complex I, CI) and ubiquinol-cytochrome c oxidoreductase (cytochrome b-c1 complex, complex III, CIII), resulting in different assemblies (supercomplex SCI(1)III(2)IV(1) and megacomplex MCI(2)III(2)IV(2)).</text>
</comment>
<evidence type="ECO:0000256" key="6">
    <source>
        <dbReference type="ARBA" id="ARBA00022792"/>
    </source>
</evidence>
<dbReference type="CDD" id="cd00922">
    <property type="entry name" value="Cyt_c_Oxidase_IV"/>
    <property type="match status" value="1"/>
</dbReference>